<gene>
    <name evidence="1" type="ORF">PECUL_23A034501</name>
</gene>
<dbReference type="Gene3D" id="3.30.70.1820">
    <property type="entry name" value="L1 transposable element, RRM domain"/>
    <property type="match status" value="1"/>
</dbReference>
<dbReference type="InterPro" id="IPR004244">
    <property type="entry name" value="Transposase_22"/>
</dbReference>
<sequence length="221" mass="25082">MTMAPKLTHLPAKPPVTEETLRDMLGELHRNIAADIGMFHEEISGVSAGLQNTELNTAAQETRLATVEQQLPALQKAHQQQQDHLVALEDKRRWKNVKVCGLPDAVETTEIPHLFCRLFSTLFKDKQAKSMPLNSWHRISRPTTSTPEGGKDVIIRFQQGRDRLALMAATRNKSPLHSEGYSLTFYPDLSKATMDWRWSLRPLTKSSYLTTYHTVRARPKA</sequence>
<name>A0AAD1SWF5_PELCU</name>
<dbReference type="PANTHER" id="PTHR11505">
    <property type="entry name" value="L1 TRANSPOSABLE ELEMENT-RELATED"/>
    <property type="match status" value="1"/>
</dbReference>
<keyword evidence="2" id="KW-1185">Reference proteome</keyword>
<dbReference type="AlphaFoldDB" id="A0AAD1SWF5"/>
<protein>
    <submittedName>
        <fullName evidence="1">Uncharacterized protein</fullName>
    </submittedName>
</protein>
<evidence type="ECO:0000313" key="1">
    <source>
        <dbReference type="EMBL" id="CAH2312732.1"/>
    </source>
</evidence>
<reference evidence="1" key="1">
    <citation type="submission" date="2022-03" db="EMBL/GenBank/DDBJ databases">
        <authorList>
            <person name="Alioto T."/>
            <person name="Alioto T."/>
            <person name="Gomez Garrido J."/>
        </authorList>
    </citation>
    <scope>NUCLEOTIDE SEQUENCE</scope>
</reference>
<dbReference type="EMBL" id="OW240919">
    <property type="protein sequence ID" value="CAH2312732.1"/>
    <property type="molecule type" value="Genomic_DNA"/>
</dbReference>
<accession>A0AAD1SWF5</accession>
<dbReference type="Proteomes" id="UP001295444">
    <property type="component" value="Chromosome 08"/>
</dbReference>
<evidence type="ECO:0000313" key="2">
    <source>
        <dbReference type="Proteomes" id="UP001295444"/>
    </source>
</evidence>
<proteinExistence type="predicted"/>
<organism evidence="1 2">
    <name type="scientific">Pelobates cultripes</name>
    <name type="common">Western spadefoot toad</name>
    <dbReference type="NCBI Taxonomy" id="61616"/>
    <lineage>
        <taxon>Eukaryota</taxon>
        <taxon>Metazoa</taxon>
        <taxon>Chordata</taxon>
        <taxon>Craniata</taxon>
        <taxon>Vertebrata</taxon>
        <taxon>Euteleostomi</taxon>
        <taxon>Amphibia</taxon>
        <taxon>Batrachia</taxon>
        <taxon>Anura</taxon>
        <taxon>Pelobatoidea</taxon>
        <taxon>Pelobatidae</taxon>
        <taxon>Pelobates</taxon>
    </lineage>
</organism>